<reference evidence="3" key="2">
    <citation type="submission" date="2025-09" db="UniProtKB">
        <authorList>
            <consortium name="Ensembl"/>
        </authorList>
    </citation>
    <scope>IDENTIFICATION</scope>
</reference>
<dbReference type="Proteomes" id="UP000694396">
    <property type="component" value="Unplaced"/>
</dbReference>
<keyword evidence="4" id="KW-1185">Reference proteome</keyword>
<name>A0A8C3XAW0_9PASS</name>
<keyword evidence="2" id="KW-1133">Transmembrane helix</keyword>
<accession>A0A8C3XAW0</accession>
<evidence type="ECO:0000313" key="4">
    <source>
        <dbReference type="Proteomes" id="UP000694396"/>
    </source>
</evidence>
<keyword evidence="2" id="KW-0472">Membrane</keyword>
<sequence length="147" mass="16422">MTQGWAGLPPRSLSPPLPPLLFLLLFFLFFLLAAGPEAIPMKSHHPISTIVRSLIPDPAWSPHLQEPVPAPETEEKSPSSWTEQRNTQHSHTSPLHSPANPKEFLQPRSRSRKEVLEGSAPSQCCLNTVVFAVLLFFFPSLKWTNPN</sequence>
<evidence type="ECO:0000256" key="1">
    <source>
        <dbReference type="SAM" id="MobiDB-lite"/>
    </source>
</evidence>
<feature type="region of interest" description="Disordered" evidence="1">
    <location>
        <begin position="61"/>
        <end position="112"/>
    </location>
</feature>
<dbReference type="AlphaFoldDB" id="A0A8C3XAW0"/>
<protein>
    <submittedName>
        <fullName evidence="3">Uncharacterized protein</fullName>
    </submittedName>
</protein>
<feature type="compositionally biased region" description="Polar residues" evidence="1">
    <location>
        <begin position="78"/>
        <end position="95"/>
    </location>
</feature>
<evidence type="ECO:0000313" key="3">
    <source>
        <dbReference type="Ensembl" id="ENSCRFP00000009692.1"/>
    </source>
</evidence>
<dbReference type="Ensembl" id="ENSCRFT00000010038.1">
    <property type="protein sequence ID" value="ENSCRFP00000009692.1"/>
    <property type="gene ID" value="ENSCRFG00000007559.1"/>
</dbReference>
<keyword evidence="2" id="KW-0812">Transmembrane</keyword>
<feature type="transmembrane region" description="Helical" evidence="2">
    <location>
        <begin position="20"/>
        <end position="39"/>
    </location>
</feature>
<organism evidence="3 4">
    <name type="scientific">Cyanoderma ruficeps</name>
    <name type="common">rufous-capped babbler</name>
    <dbReference type="NCBI Taxonomy" id="181631"/>
    <lineage>
        <taxon>Eukaryota</taxon>
        <taxon>Metazoa</taxon>
        <taxon>Chordata</taxon>
        <taxon>Craniata</taxon>
        <taxon>Vertebrata</taxon>
        <taxon>Euteleostomi</taxon>
        <taxon>Archelosauria</taxon>
        <taxon>Archosauria</taxon>
        <taxon>Dinosauria</taxon>
        <taxon>Saurischia</taxon>
        <taxon>Theropoda</taxon>
        <taxon>Coelurosauria</taxon>
        <taxon>Aves</taxon>
        <taxon>Neognathae</taxon>
        <taxon>Neoaves</taxon>
        <taxon>Telluraves</taxon>
        <taxon>Australaves</taxon>
        <taxon>Passeriformes</taxon>
        <taxon>Sylvioidea</taxon>
        <taxon>Timaliidae</taxon>
        <taxon>Cyanoderma</taxon>
    </lineage>
</organism>
<reference evidence="3" key="1">
    <citation type="submission" date="2025-08" db="UniProtKB">
        <authorList>
            <consortium name="Ensembl"/>
        </authorList>
    </citation>
    <scope>IDENTIFICATION</scope>
</reference>
<proteinExistence type="predicted"/>
<evidence type="ECO:0000256" key="2">
    <source>
        <dbReference type="SAM" id="Phobius"/>
    </source>
</evidence>